<evidence type="ECO:0000256" key="6">
    <source>
        <dbReference type="ARBA" id="ARBA00022777"/>
    </source>
</evidence>
<dbReference type="Proteomes" id="UP000253250">
    <property type="component" value="Unassembled WGS sequence"/>
</dbReference>
<dbReference type="InterPro" id="IPR006204">
    <property type="entry name" value="GHMP_kinase_N_dom"/>
</dbReference>
<comment type="pathway">
    <text evidence="10">Isoprenoid biosynthesis; isopentenyl diphosphate biosynthesis via DXP pathway; isopentenyl diphosphate from 1-deoxy-D-xylulose 5-phosphate: step 3/6.</text>
</comment>
<dbReference type="Pfam" id="PF08544">
    <property type="entry name" value="GHMP_kinases_C"/>
    <property type="match status" value="1"/>
</dbReference>
<feature type="binding site" evidence="10">
    <location>
        <begin position="97"/>
        <end position="107"/>
    </location>
    <ligand>
        <name>ATP</name>
        <dbReference type="ChEBI" id="CHEBI:30616"/>
    </ligand>
</feature>
<evidence type="ECO:0000256" key="3">
    <source>
        <dbReference type="ARBA" id="ARBA00017473"/>
    </source>
</evidence>
<dbReference type="PANTHER" id="PTHR43527">
    <property type="entry name" value="4-DIPHOSPHOCYTIDYL-2-C-METHYL-D-ERYTHRITOL KINASE, CHLOROPLASTIC"/>
    <property type="match status" value="1"/>
</dbReference>
<evidence type="ECO:0000256" key="5">
    <source>
        <dbReference type="ARBA" id="ARBA00022741"/>
    </source>
</evidence>
<feature type="active site" evidence="10">
    <location>
        <position position="14"/>
    </location>
</feature>
<dbReference type="Pfam" id="PF00288">
    <property type="entry name" value="GHMP_kinases_N"/>
    <property type="match status" value="1"/>
</dbReference>
<dbReference type="Gene3D" id="3.30.70.890">
    <property type="entry name" value="GHMP kinase, C-terminal domain"/>
    <property type="match status" value="1"/>
</dbReference>
<dbReference type="InterPro" id="IPR036554">
    <property type="entry name" value="GHMP_kinase_C_sf"/>
</dbReference>
<accession>A0A368HKM9</accession>
<keyword evidence="5 10" id="KW-0547">Nucleotide-binding</keyword>
<evidence type="ECO:0000256" key="9">
    <source>
        <dbReference type="ARBA" id="ARBA00032554"/>
    </source>
</evidence>
<name>A0A368HKM9_9GAMM</name>
<dbReference type="SUPFAM" id="SSF54211">
    <property type="entry name" value="Ribosomal protein S5 domain 2-like"/>
    <property type="match status" value="1"/>
</dbReference>
<protein>
    <recommendedName>
        <fullName evidence="3 10">4-diphosphocytidyl-2-C-methyl-D-erythritol kinase</fullName>
        <shortName evidence="10">CMK</shortName>
        <ecNumber evidence="2 10">2.7.1.148</ecNumber>
    </recommendedName>
    <alternativeName>
        <fullName evidence="9 10">4-(cytidine-5'-diphospho)-2-C-methyl-D-erythritol kinase</fullName>
    </alternativeName>
</protein>
<keyword evidence="4 10" id="KW-0808">Transferase</keyword>
<dbReference type="InterPro" id="IPR014721">
    <property type="entry name" value="Ribsml_uS5_D2-typ_fold_subgr"/>
</dbReference>
<evidence type="ECO:0000256" key="8">
    <source>
        <dbReference type="ARBA" id="ARBA00023229"/>
    </source>
</evidence>
<dbReference type="RefSeq" id="WP_083996071.1">
    <property type="nucleotide sequence ID" value="NZ_CP080624.1"/>
</dbReference>
<feature type="domain" description="GHMP kinase N-terminal" evidence="11">
    <location>
        <begin position="70"/>
        <end position="146"/>
    </location>
</feature>
<dbReference type="PANTHER" id="PTHR43527:SF2">
    <property type="entry name" value="4-DIPHOSPHOCYTIDYL-2-C-METHYL-D-ERYTHRITOL KINASE, CHLOROPLASTIC"/>
    <property type="match status" value="1"/>
</dbReference>
<dbReference type="GO" id="GO:0016114">
    <property type="term" value="P:terpenoid biosynthetic process"/>
    <property type="evidence" value="ECO:0007669"/>
    <property type="project" value="UniProtKB-UniRule"/>
</dbReference>
<comment type="caution">
    <text evidence="13">The sequence shown here is derived from an EMBL/GenBank/DDBJ whole genome shotgun (WGS) entry which is preliminary data.</text>
</comment>
<dbReference type="EC" id="2.7.1.148" evidence="2 10"/>
<keyword evidence="14" id="KW-1185">Reference proteome</keyword>
<dbReference type="InterPro" id="IPR020568">
    <property type="entry name" value="Ribosomal_Su5_D2-typ_SF"/>
</dbReference>
<evidence type="ECO:0000256" key="1">
    <source>
        <dbReference type="ARBA" id="ARBA00009684"/>
    </source>
</evidence>
<comment type="function">
    <text evidence="10">Catalyzes the phosphorylation of the position 2 hydroxy group of 4-diphosphocytidyl-2C-methyl-D-erythritol.</text>
</comment>
<evidence type="ECO:0000259" key="12">
    <source>
        <dbReference type="Pfam" id="PF08544"/>
    </source>
</evidence>
<evidence type="ECO:0000313" key="14">
    <source>
        <dbReference type="Proteomes" id="UP000253250"/>
    </source>
</evidence>
<evidence type="ECO:0000256" key="4">
    <source>
        <dbReference type="ARBA" id="ARBA00022679"/>
    </source>
</evidence>
<dbReference type="HAMAP" id="MF_00061">
    <property type="entry name" value="IspE"/>
    <property type="match status" value="1"/>
</dbReference>
<evidence type="ECO:0000256" key="10">
    <source>
        <dbReference type="HAMAP-Rule" id="MF_00061"/>
    </source>
</evidence>
<dbReference type="GO" id="GO:0050515">
    <property type="term" value="F:4-(cytidine 5'-diphospho)-2-C-methyl-D-erythritol kinase activity"/>
    <property type="evidence" value="ECO:0007669"/>
    <property type="project" value="UniProtKB-UniRule"/>
</dbReference>
<dbReference type="SUPFAM" id="SSF55060">
    <property type="entry name" value="GHMP Kinase, C-terminal domain"/>
    <property type="match status" value="1"/>
</dbReference>
<dbReference type="OrthoDB" id="9809438at2"/>
<reference evidence="13 14" key="1">
    <citation type="submission" date="2018-02" db="EMBL/GenBank/DDBJ databases">
        <title>Insights into the biology of acidophilic members of the Acidiferrobacteraceae family derived from comparative genomic analyses.</title>
        <authorList>
            <person name="Issotta F."/>
            <person name="Thyssen C."/>
            <person name="Mena C."/>
            <person name="Moya A."/>
            <person name="Bellenberg S."/>
            <person name="Sproer C."/>
            <person name="Covarrubias P.C."/>
            <person name="Sand W."/>
            <person name="Quatrini R."/>
            <person name="Vera M."/>
        </authorList>
    </citation>
    <scope>NUCLEOTIDE SEQUENCE [LARGE SCALE GENOMIC DNA]</scope>
    <source>
        <strain evidence="14">m-1</strain>
    </source>
</reference>
<dbReference type="UniPathway" id="UPA00056">
    <property type="reaction ID" value="UER00094"/>
</dbReference>
<feature type="domain" description="GHMP kinase C-terminal" evidence="12">
    <location>
        <begin position="211"/>
        <end position="263"/>
    </location>
</feature>
<sequence>MSHEWPTVWPAPAKINLFLHVVGRRPDGYHELQTIFQFIDWQDDLWFTVHDDGVIARAHDVAGIDADRDLTVRAARRLQEASGSRLGARIHMTKRLPIGGGLGGGSSDAATTLLALNALWGLHWSLDRLAELGLSLGADVPVFVRGASAWAEGVGERLTAVDLPEPWYVVIVPDAAVLTGPVFAGLHLTGFRRPITIRDFRAGQGDNDLVAVVRARYEAVDEAWRWLEAYGRVRMSGSGASLFIEVPDPHYGQDVVAACPSRWRACVTRGRNTHPVHALLRSMTHWGVAKR</sequence>
<comment type="similarity">
    <text evidence="1 10">Belongs to the GHMP kinase family. IspE subfamily.</text>
</comment>
<dbReference type="GO" id="GO:0019288">
    <property type="term" value="P:isopentenyl diphosphate biosynthetic process, methylerythritol 4-phosphate pathway"/>
    <property type="evidence" value="ECO:0007669"/>
    <property type="project" value="UniProtKB-UniRule"/>
</dbReference>
<proteinExistence type="inferred from homology"/>
<dbReference type="InterPro" id="IPR004424">
    <property type="entry name" value="IspE"/>
</dbReference>
<keyword evidence="6 10" id="KW-0418">Kinase</keyword>
<dbReference type="EMBL" id="PSYR01000001">
    <property type="protein sequence ID" value="RCN58585.1"/>
    <property type="molecule type" value="Genomic_DNA"/>
</dbReference>
<dbReference type="AlphaFoldDB" id="A0A368HKM9"/>
<evidence type="ECO:0000256" key="2">
    <source>
        <dbReference type="ARBA" id="ARBA00012052"/>
    </source>
</evidence>
<feature type="active site" evidence="10">
    <location>
        <position position="139"/>
    </location>
</feature>
<dbReference type="NCBIfam" id="TIGR00154">
    <property type="entry name" value="ispE"/>
    <property type="match status" value="1"/>
</dbReference>
<comment type="catalytic activity">
    <reaction evidence="10">
        <text>4-CDP-2-C-methyl-D-erythritol + ATP = 4-CDP-2-C-methyl-D-erythritol 2-phosphate + ADP + H(+)</text>
        <dbReference type="Rhea" id="RHEA:18437"/>
        <dbReference type="ChEBI" id="CHEBI:15378"/>
        <dbReference type="ChEBI" id="CHEBI:30616"/>
        <dbReference type="ChEBI" id="CHEBI:57823"/>
        <dbReference type="ChEBI" id="CHEBI:57919"/>
        <dbReference type="ChEBI" id="CHEBI:456216"/>
        <dbReference type="EC" id="2.7.1.148"/>
    </reaction>
</comment>
<dbReference type="GO" id="GO:0005524">
    <property type="term" value="F:ATP binding"/>
    <property type="evidence" value="ECO:0007669"/>
    <property type="project" value="UniProtKB-UniRule"/>
</dbReference>
<evidence type="ECO:0000313" key="13">
    <source>
        <dbReference type="EMBL" id="RCN58585.1"/>
    </source>
</evidence>
<keyword evidence="8 10" id="KW-0414">Isoprene biosynthesis</keyword>
<dbReference type="InterPro" id="IPR013750">
    <property type="entry name" value="GHMP_kinase_C_dom"/>
</dbReference>
<evidence type="ECO:0000256" key="7">
    <source>
        <dbReference type="ARBA" id="ARBA00022840"/>
    </source>
</evidence>
<evidence type="ECO:0000259" key="11">
    <source>
        <dbReference type="Pfam" id="PF00288"/>
    </source>
</evidence>
<organism evidence="13 14">
    <name type="scientific">Acidiferrobacter thiooxydans</name>
    <dbReference type="NCBI Taxonomy" id="163359"/>
    <lineage>
        <taxon>Bacteria</taxon>
        <taxon>Pseudomonadati</taxon>
        <taxon>Pseudomonadota</taxon>
        <taxon>Gammaproteobacteria</taxon>
        <taxon>Acidiferrobacterales</taxon>
        <taxon>Acidiferrobacteraceae</taxon>
        <taxon>Acidiferrobacter</taxon>
    </lineage>
</organism>
<dbReference type="PIRSF" id="PIRSF010376">
    <property type="entry name" value="IspE"/>
    <property type="match status" value="1"/>
</dbReference>
<gene>
    <name evidence="10" type="primary">ispE</name>
    <name evidence="13" type="ORF">C4900_02010</name>
</gene>
<dbReference type="Gene3D" id="3.30.230.10">
    <property type="match status" value="1"/>
</dbReference>
<keyword evidence="7 10" id="KW-0067">ATP-binding</keyword>